<name>A0ABT7WD54_9FLAO</name>
<dbReference type="SUPFAM" id="SSF50331">
    <property type="entry name" value="MOP-like"/>
    <property type="match status" value="1"/>
</dbReference>
<proteinExistence type="predicted"/>
<dbReference type="EMBL" id="JAUDUY010000002">
    <property type="protein sequence ID" value="MDM9630838.1"/>
    <property type="molecule type" value="Genomic_DNA"/>
</dbReference>
<sequence length="134" mass="14304">MNKFDGHIAEIQTHEQLSKVTAVLEGGLRIQAMVIETPDTADYMVEGGKISVHFKETEVILCLPETSGISEPNQVQGIIVSLESGVLLTWVCLQTKIGDIGAVIPSDAVKALDLSIGKKAVACVKTTEVMLSVI</sequence>
<reference evidence="2" key="1">
    <citation type="submission" date="2023-06" db="EMBL/GenBank/DDBJ databases">
        <title>Robiginitalea aurantiacus sp. nov. and Algoriphagus sediminis sp. nov., isolated from coastal sediment.</title>
        <authorList>
            <person name="Zhou Z.Y."/>
            <person name="An J."/>
            <person name="Jia Y.W."/>
            <person name="Du Z.J."/>
        </authorList>
    </citation>
    <scope>NUCLEOTIDE SEQUENCE</scope>
    <source>
        <strain evidence="2">M39</strain>
    </source>
</reference>
<evidence type="ECO:0000313" key="3">
    <source>
        <dbReference type="Proteomes" id="UP001174839"/>
    </source>
</evidence>
<gene>
    <name evidence="2" type="ORF">QU605_05115</name>
</gene>
<protein>
    <submittedName>
        <fullName evidence="2">TOBE domain-containing protein</fullName>
    </submittedName>
</protein>
<comment type="caution">
    <text evidence="2">The sequence shown here is derived from an EMBL/GenBank/DDBJ whole genome shotgun (WGS) entry which is preliminary data.</text>
</comment>
<dbReference type="RefSeq" id="WP_289724202.1">
    <property type="nucleotide sequence ID" value="NZ_JAUDUY010000002.1"/>
</dbReference>
<feature type="domain" description="Transport-associated OB type 1" evidence="1">
    <location>
        <begin position="70"/>
        <end position="131"/>
    </location>
</feature>
<dbReference type="Proteomes" id="UP001174839">
    <property type="component" value="Unassembled WGS sequence"/>
</dbReference>
<evidence type="ECO:0000313" key="2">
    <source>
        <dbReference type="EMBL" id="MDM9630838.1"/>
    </source>
</evidence>
<keyword evidence="3" id="KW-1185">Reference proteome</keyword>
<evidence type="ECO:0000259" key="1">
    <source>
        <dbReference type="Pfam" id="PF03459"/>
    </source>
</evidence>
<dbReference type="InterPro" id="IPR005116">
    <property type="entry name" value="Transp-assoc_OB_typ1"/>
</dbReference>
<dbReference type="InterPro" id="IPR008995">
    <property type="entry name" value="Mo/tungstate-bd_C_term_dom"/>
</dbReference>
<dbReference type="Pfam" id="PF03459">
    <property type="entry name" value="TOBE"/>
    <property type="match status" value="1"/>
</dbReference>
<accession>A0ABT7WD54</accession>
<dbReference type="Gene3D" id="2.40.50.100">
    <property type="match status" value="1"/>
</dbReference>
<organism evidence="2 3">
    <name type="scientific">Robiginitalea aurantiaca</name>
    <dbReference type="NCBI Taxonomy" id="3056915"/>
    <lineage>
        <taxon>Bacteria</taxon>
        <taxon>Pseudomonadati</taxon>
        <taxon>Bacteroidota</taxon>
        <taxon>Flavobacteriia</taxon>
        <taxon>Flavobacteriales</taxon>
        <taxon>Flavobacteriaceae</taxon>
        <taxon>Robiginitalea</taxon>
    </lineage>
</organism>